<dbReference type="OrthoDB" id="3782200at2"/>
<proteinExistence type="predicted"/>
<evidence type="ECO:0000313" key="1">
    <source>
        <dbReference type="EMBL" id="QBX55977.1"/>
    </source>
</evidence>
<accession>A0A4P7IIB4</accession>
<evidence type="ECO:0000313" key="2">
    <source>
        <dbReference type="Proteomes" id="UP000294853"/>
    </source>
</evidence>
<dbReference type="EMBL" id="CP038436">
    <property type="protein sequence ID" value="QBX55977.1"/>
    <property type="molecule type" value="Genomic_DNA"/>
</dbReference>
<dbReference type="AlphaFoldDB" id="A0A4P7IIB4"/>
<protein>
    <submittedName>
        <fullName evidence="1">Uncharacterized protein</fullName>
    </submittedName>
</protein>
<dbReference type="Proteomes" id="UP000294853">
    <property type="component" value="Chromosome"/>
</dbReference>
<keyword evidence="2" id="KW-1185">Reference proteome</keyword>
<dbReference type="KEGG" id="nsn:EXE58_11235"/>
<dbReference type="RefSeq" id="WP_135267968.1">
    <property type="nucleotide sequence ID" value="NZ_CP038436.1"/>
</dbReference>
<reference evidence="1 2" key="1">
    <citation type="submission" date="2019-03" db="EMBL/GenBank/DDBJ databases">
        <title>Three New Species of Nocardioides, Nocardioides euryhalodurans sp. nov., Nocardioides seonyuensis sp. nov. and Nocardioides eburneoflavus sp. nov. Iolated from Soil.</title>
        <authorList>
            <person name="Roh S.G."/>
            <person name="Lee C."/>
            <person name="Kim M.-K."/>
            <person name="Kim S.B."/>
        </authorList>
    </citation>
    <scope>NUCLEOTIDE SEQUENCE [LARGE SCALE GENOMIC DNA]</scope>
    <source>
        <strain evidence="1 2">MMS17-SY207-3</strain>
    </source>
</reference>
<sequence length="290" mass="30783">MRYTLVGAVTLGFDLSRLPHGAATAAVLRGALAVGPREVERLAAEHPGARARRALQVRGEALALQREVLVDVLPVAGDAVREATWGEVHTLERLERGTLGSADGLDHLVRHDLLEWTWLRGDGMAVQDPVAADAADVIVDAAAAHYLREGDDEDLWALMRAPLEQSQVCCDPTWEVADAPAVTAFLEELARGSADAWRAAVDDVGSRTALWAPAMHRATWAMSLTGRLRLAADAQLAAVVACAAAGLTRSDAARGTWNAVAGVVAARLAADVLPDGDLEVLLAPWRRVQG</sequence>
<organism evidence="1 2">
    <name type="scientific">Nocardioides seonyuensis</name>
    <dbReference type="NCBI Taxonomy" id="2518371"/>
    <lineage>
        <taxon>Bacteria</taxon>
        <taxon>Bacillati</taxon>
        <taxon>Actinomycetota</taxon>
        <taxon>Actinomycetes</taxon>
        <taxon>Propionibacteriales</taxon>
        <taxon>Nocardioidaceae</taxon>
        <taxon>Nocardioides</taxon>
    </lineage>
</organism>
<name>A0A4P7IIB4_9ACTN</name>
<gene>
    <name evidence="1" type="ORF">EXE58_11235</name>
</gene>